<evidence type="ECO:0000313" key="2">
    <source>
        <dbReference type="Proteomes" id="UP000799436"/>
    </source>
</evidence>
<dbReference type="EMBL" id="ML995845">
    <property type="protein sequence ID" value="KAF2768347.1"/>
    <property type="molecule type" value="Genomic_DNA"/>
</dbReference>
<keyword evidence="2" id="KW-1185">Reference proteome</keyword>
<name>A0A6G1L646_9PEZI</name>
<gene>
    <name evidence="1" type="ORF">EJ03DRAFT_328380</name>
</gene>
<organism evidence="1 2">
    <name type="scientific">Teratosphaeria nubilosa</name>
    <dbReference type="NCBI Taxonomy" id="161662"/>
    <lineage>
        <taxon>Eukaryota</taxon>
        <taxon>Fungi</taxon>
        <taxon>Dikarya</taxon>
        <taxon>Ascomycota</taxon>
        <taxon>Pezizomycotina</taxon>
        <taxon>Dothideomycetes</taxon>
        <taxon>Dothideomycetidae</taxon>
        <taxon>Mycosphaerellales</taxon>
        <taxon>Teratosphaeriaceae</taxon>
        <taxon>Teratosphaeria</taxon>
    </lineage>
</organism>
<evidence type="ECO:0000313" key="1">
    <source>
        <dbReference type="EMBL" id="KAF2768347.1"/>
    </source>
</evidence>
<dbReference type="AlphaFoldDB" id="A0A6G1L646"/>
<dbReference type="Proteomes" id="UP000799436">
    <property type="component" value="Unassembled WGS sequence"/>
</dbReference>
<protein>
    <submittedName>
        <fullName evidence="1">Uncharacterized protein</fullName>
    </submittedName>
</protein>
<sequence length="323" mass="35722">MAACLSSARGVLESSNNLSARISNDSLDEDDTYVLLTTRSAGGEGEVSCNAATASTTGLSDQDTNAIERATRLDSPRQTREQVEIVELVQDLEKLKHFRNEVGLQRLHVQVERERFATDLSTQQASLQESIDHARQRDHTGLARGAERDVVLRSRTKLALDTNAWLRRRHILSVAEEKLRQLEQLQHAAEDHFAQACGRIAEQLVLPDTISKFQADGDYQRDANEAAESHPSLEAFYEAHGWANILQERLDQLDGEYGESLASSCIELPAGCAVSTMSTLSTPAYHAARDELQHELSQADREAVALEKVCFAEGLLETSLVQN</sequence>
<reference evidence="1" key="1">
    <citation type="journal article" date="2020" name="Stud. Mycol.">
        <title>101 Dothideomycetes genomes: a test case for predicting lifestyles and emergence of pathogens.</title>
        <authorList>
            <person name="Haridas S."/>
            <person name="Albert R."/>
            <person name="Binder M."/>
            <person name="Bloem J."/>
            <person name="Labutti K."/>
            <person name="Salamov A."/>
            <person name="Andreopoulos B."/>
            <person name="Baker S."/>
            <person name="Barry K."/>
            <person name="Bills G."/>
            <person name="Bluhm B."/>
            <person name="Cannon C."/>
            <person name="Castanera R."/>
            <person name="Culley D."/>
            <person name="Daum C."/>
            <person name="Ezra D."/>
            <person name="Gonzalez J."/>
            <person name="Henrissat B."/>
            <person name="Kuo A."/>
            <person name="Liang C."/>
            <person name="Lipzen A."/>
            <person name="Lutzoni F."/>
            <person name="Magnuson J."/>
            <person name="Mondo S."/>
            <person name="Nolan M."/>
            <person name="Ohm R."/>
            <person name="Pangilinan J."/>
            <person name="Park H.-J."/>
            <person name="Ramirez L."/>
            <person name="Alfaro M."/>
            <person name="Sun H."/>
            <person name="Tritt A."/>
            <person name="Yoshinaga Y."/>
            <person name="Zwiers L.-H."/>
            <person name="Turgeon B."/>
            <person name="Goodwin S."/>
            <person name="Spatafora J."/>
            <person name="Crous P."/>
            <person name="Grigoriev I."/>
        </authorList>
    </citation>
    <scope>NUCLEOTIDE SEQUENCE</scope>
    <source>
        <strain evidence="1">CBS 116005</strain>
    </source>
</reference>
<accession>A0A6G1L646</accession>
<proteinExistence type="predicted"/>